<protein>
    <recommendedName>
        <fullName evidence="1">LUD domain-containing protein</fullName>
    </recommendedName>
</protein>
<dbReference type="PANTHER" id="PTHR36179">
    <property type="entry name" value="LUD_DOM DOMAIN-CONTAINING PROTEIN"/>
    <property type="match status" value="1"/>
</dbReference>
<dbReference type="Pfam" id="PF02589">
    <property type="entry name" value="LUD_dom"/>
    <property type="match status" value="1"/>
</dbReference>
<dbReference type="Proteomes" id="UP000530928">
    <property type="component" value="Unassembled WGS sequence"/>
</dbReference>
<accession>A0A7W0CCV9</accession>
<comment type="caution">
    <text evidence="2">The sequence shown here is derived from an EMBL/GenBank/DDBJ whole genome shotgun (WGS) entry which is preliminary data.</text>
</comment>
<evidence type="ECO:0000259" key="1">
    <source>
        <dbReference type="Pfam" id="PF02589"/>
    </source>
</evidence>
<dbReference type="RefSeq" id="WP_181607225.1">
    <property type="nucleotide sequence ID" value="NZ_BAABAM010000001.1"/>
</dbReference>
<keyword evidence="3" id="KW-1185">Reference proteome</keyword>
<feature type="domain" description="LUD" evidence="1">
    <location>
        <begin position="13"/>
        <end position="187"/>
    </location>
</feature>
<reference evidence="2 3" key="1">
    <citation type="submission" date="2020-07" db="EMBL/GenBank/DDBJ databases">
        <title>Genomic Encyclopedia of Type Strains, Phase IV (KMG-IV): sequencing the most valuable type-strain genomes for metagenomic binning, comparative biology and taxonomic classification.</title>
        <authorList>
            <person name="Goeker M."/>
        </authorList>
    </citation>
    <scope>NUCLEOTIDE SEQUENCE [LARGE SCALE GENOMIC DNA]</scope>
    <source>
        <strain evidence="2 3">DSM 45533</strain>
    </source>
</reference>
<proteinExistence type="predicted"/>
<evidence type="ECO:0000313" key="2">
    <source>
        <dbReference type="EMBL" id="MBA2888825.1"/>
    </source>
</evidence>
<dbReference type="EMBL" id="JACDUR010000001">
    <property type="protein sequence ID" value="MBA2888825.1"/>
    <property type="molecule type" value="Genomic_DNA"/>
</dbReference>
<gene>
    <name evidence="2" type="ORF">HNR30_000160</name>
</gene>
<dbReference type="InterPro" id="IPR037171">
    <property type="entry name" value="NagB/RpiA_transferase-like"/>
</dbReference>
<sequence length="193" mass="20905">MTTFAEPADAEQLERATQGLTDRGFAVQVVDTAEEARKLVADLVPRDKGVFTAVSETLRLAGISADLDESGDYRSVRAEQGERAVAATPDYIVGSVHAVTEAGQVVVASASGSQLGPYASGAGRVIWVVGSQKIVKDLDTGLRRTWEHTLKLESERIERLYGQPSFIAKLLIVEREHDPERVTVVLVREAIGF</sequence>
<evidence type="ECO:0000313" key="3">
    <source>
        <dbReference type="Proteomes" id="UP000530928"/>
    </source>
</evidence>
<dbReference type="PANTHER" id="PTHR36179:SF2">
    <property type="entry name" value="LUD DOMAIN-CONTAINING PROTEIN"/>
    <property type="match status" value="1"/>
</dbReference>
<dbReference type="InterPro" id="IPR003741">
    <property type="entry name" value="LUD_dom"/>
</dbReference>
<dbReference type="AlphaFoldDB" id="A0A7W0CCV9"/>
<organism evidence="2 3">
    <name type="scientific">Nonomuraea soli</name>
    <dbReference type="NCBI Taxonomy" id="1032476"/>
    <lineage>
        <taxon>Bacteria</taxon>
        <taxon>Bacillati</taxon>
        <taxon>Actinomycetota</taxon>
        <taxon>Actinomycetes</taxon>
        <taxon>Streptosporangiales</taxon>
        <taxon>Streptosporangiaceae</taxon>
        <taxon>Nonomuraea</taxon>
    </lineage>
</organism>
<name>A0A7W0CCV9_9ACTN</name>
<dbReference type="SUPFAM" id="SSF100950">
    <property type="entry name" value="NagB/RpiA/CoA transferase-like"/>
    <property type="match status" value="1"/>
</dbReference>